<evidence type="ECO:0000256" key="2">
    <source>
        <dbReference type="ARBA" id="ARBA00004477"/>
    </source>
</evidence>
<keyword evidence="9 14" id="KW-0472">Membrane</keyword>
<dbReference type="GO" id="GO:0005789">
    <property type="term" value="C:endoplasmic reticulum membrane"/>
    <property type="evidence" value="ECO:0007669"/>
    <property type="project" value="UniProtKB-SubCell"/>
</dbReference>
<evidence type="ECO:0000256" key="3">
    <source>
        <dbReference type="ARBA" id="ARBA00022692"/>
    </source>
</evidence>
<dbReference type="AlphaFoldDB" id="A0A7R9L4V7"/>
<accession>A0A7R9L4V7</accession>
<dbReference type="InterPro" id="IPR056853">
    <property type="entry name" value="AGMP_C"/>
</dbReference>
<dbReference type="GO" id="GO:0008610">
    <property type="term" value="P:lipid biosynthetic process"/>
    <property type="evidence" value="ECO:0007669"/>
    <property type="project" value="InterPro"/>
</dbReference>
<dbReference type="Pfam" id="PF24858">
    <property type="entry name" value="AGMP_C"/>
    <property type="match status" value="1"/>
</dbReference>
<feature type="transmembrane region" description="Helical" evidence="14">
    <location>
        <begin position="310"/>
        <end position="327"/>
    </location>
</feature>
<organism evidence="17">
    <name type="scientific">Medioppia subpectinata</name>
    <dbReference type="NCBI Taxonomy" id="1979941"/>
    <lineage>
        <taxon>Eukaryota</taxon>
        <taxon>Metazoa</taxon>
        <taxon>Ecdysozoa</taxon>
        <taxon>Arthropoda</taxon>
        <taxon>Chelicerata</taxon>
        <taxon>Arachnida</taxon>
        <taxon>Acari</taxon>
        <taxon>Acariformes</taxon>
        <taxon>Sarcoptiformes</taxon>
        <taxon>Oribatida</taxon>
        <taxon>Brachypylina</taxon>
        <taxon>Oppioidea</taxon>
        <taxon>Oppiidae</taxon>
        <taxon>Medioppia</taxon>
    </lineage>
</organism>
<evidence type="ECO:0000259" key="16">
    <source>
        <dbReference type="Pfam" id="PF24858"/>
    </source>
</evidence>
<evidence type="ECO:0000256" key="11">
    <source>
        <dbReference type="ARBA" id="ARBA00039026"/>
    </source>
</evidence>
<keyword evidence="3 14" id="KW-0812">Transmembrane</keyword>
<protein>
    <recommendedName>
        <fullName evidence="12">Alkylglycerol monooxygenase</fullName>
        <ecNumber evidence="11">1.14.16.5</ecNumber>
    </recommendedName>
</protein>
<feature type="transmembrane region" description="Helical" evidence="14">
    <location>
        <begin position="333"/>
        <end position="356"/>
    </location>
</feature>
<evidence type="ECO:0000256" key="1">
    <source>
        <dbReference type="ARBA" id="ARBA00001962"/>
    </source>
</evidence>
<gene>
    <name evidence="17" type="ORF">OSB1V03_LOCUS15547</name>
</gene>
<feature type="transmembrane region" description="Helical" evidence="14">
    <location>
        <begin position="397"/>
        <end position="418"/>
    </location>
</feature>
<evidence type="ECO:0000256" key="4">
    <source>
        <dbReference type="ARBA" id="ARBA00022824"/>
    </source>
</evidence>
<evidence type="ECO:0000256" key="7">
    <source>
        <dbReference type="ARBA" id="ARBA00023004"/>
    </source>
</evidence>
<evidence type="ECO:0000313" key="18">
    <source>
        <dbReference type="Proteomes" id="UP000759131"/>
    </source>
</evidence>
<evidence type="ECO:0000256" key="6">
    <source>
        <dbReference type="ARBA" id="ARBA00023002"/>
    </source>
</evidence>
<dbReference type="EMBL" id="CAJPIZ010016144">
    <property type="protein sequence ID" value="CAG2115585.1"/>
    <property type="molecule type" value="Genomic_DNA"/>
</dbReference>
<keyword evidence="7" id="KW-0408">Iron</keyword>
<dbReference type="Proteomes" id="UP000759131">
    <property type="component" value="Unassembled WGS sequence"/>
</dbReference>
<dbReference type="EC" id="1.14.16.5" evidence="11"/>
<keyword evidence="8" id="KW-0443">Lipid metabolism</keyword>
<sequence>MFETVDDVPRYVAEMFPVFIALAVAENGIRLLKGKSILRPNDTMASIGQGIFQECIRINIRSFEVFMYCIVWNNCRVLTLQWDSQITWWLCFFGVDLGFYIFHRISHEVNIIWSVHQAHHSAEDFTMISSLRQAAIQPFTAWFAYLPLALFIPPSIFLTHLQLSELYMIWIHTEVIDKLGPLEWVLNTPSHHRVHHGRNRKYIDKNYGGTLIIWDRLLGTFEPEDSAEPVAYGLVHPIQSYNPFYLQFHHMISIVNKIYNTNDWNERLCYIIKGPGWSPGKSRLGHLDDVPVIEHPVEYWSPSIPLWQNIYCISHFGLVLVFYHLLINNHKNFSQIAVSYCILILLFSITSIGFLLENRKYSLHFECFRCLSFLYFYSKFLPFVLTPDFDFNSLLFINKFFMLSFAFSASICAILIFIQTKPFVPIARHLYK</sequence>
<dbReference type="InterPro" id="IPR006694">
    <property type="entry name" value="Fatty_acid_hydroxylase"/>
</dbReference>
<comment type="cofactor">
    <cofactor evidence="1">
        <name>Fe cation</name>
        <dbReference type="ChEBI" id="CHEBI:24875"/>
    </cofactor>
</comment>
<evidence type="ECO:0000256" key="13">
    <source>
        <dbReference type="ARBA" id="ARBA00047556"/>
    </source>
</evidence>
<feature type="domain" description="Fatty acid hydroxylase" evidence="15">
    <location>
        <begin position="89"/>
        <end position="220"/>
    </location>
</feature>
<dbReference type="InterPro" id="IPR051689">
    <property type="entry name" value="Sterol_desaturase/TMEM195"/>
</dbReference>
<keyword evidence="18" id="KW-1185">Reference proteome</keyword>
<dbReference type="OrthoDB" id="6354873at2759"/>
<dbReference type="PANTHER" id="PTHR21624:SF1">
    <property type="entry name" value="ALKYLGLYCEROL MONOOXYGENASE"/>
    <property type="match status" value="1"/>
</dbReference>
<evidence type="ECO:0000256" key="14">
    <source>
        <dbReference type="SAM" id="Phobius"/>
    </source>
</evidence>
<evidence type="ECO:0000256" key="12">
    <source>
        <dbReference type="ARBA" id="ARBA00040992"/>
    </source>
</evidence>
<keyword evidence="5 14" id="KW-1133">Transmembrane helix</keyword>
<comment type="subcellular location">
    <subcellularLocation>
        <location evidence="2">Endoplasmic reticulum membrane</location>
        <topology evidence="2">Multi-pass membrane protein</topology>
    </subcellularLocation>
</comment>
<evidence type="ECO:0000313" key="17">
    <source>
        <dbReference type="EMBL" id="CAD7635155.1"/>
    </source>
</evidence>
<dbReference type="GO" id="GO:0006643">
    <property type="term" value="P:membrane lipid metabolic process"/>
    <property type="evidence" value="ECO:0007669"/>
    <property type="project" value="TreeGrafter"/>
</dbReference>
<comment type="catalytic activity">
    <reaction evidence="13">
        <text>1-O-(1,2-saturated-alkyl)-sn-glycerol + (6R)-L-erythro-5,6,7,8-tetrahydrobiopterin + O2 = a 1-(1-hydroxyalkyl)-sn-glycerol + (6R)-L-erythro-6,7-dihydrobiopterin + H2O</text>
        <dbReference type="Rhea" id="RHEA:36255"/>
        <dbReference type="ChEBI" id="CHEBI:15377"/>
        <dbReference type="ChEBI" id="CHEBI:15379"/>
        <dbReference type="ChEBI" id="CHEBI:43120"/>
        <dbReference type="ChEBI" id="CHEBI:59560"/>
        <dbReference type="ChEBI" id="CHEBI:73418"/>
        <dbReference type="ChEBI" id="CHEBI:83957"/>
        <dbReference type="EC" id="1.14.16.5"/>
    </reaction>
</comment>
<dbReference type="GO" id="GO:0050479">
    <property type="term" value="F:glyceryl-ether monooxygenase activity"/>
    <property type="evidence" value="ECO:0007669"/>
    <property type="project" value="UniProtKB-EC"/>
</dbReference>
<evidence type="ECO:0000259" key="15">
    <source>
        <dbReference type="Pfam" id="PF04116"/>
    </source>
</evidence>
<reference evidence="17" key="1">
    <citation type="submission" date="2020-11" db="EMBL/GenBank/DDBJ databases">
        <authorList>
            <person name="Tran Van P."/>
        </authorList>
    </citation>
    <scope>NUCLEOTIDE SEQUENCE</scope>
</reference>
<name>A0A7R9L4V7_9ACAR</name>
<evidence type="ECO:0000256" key="8">
    <source>
        <dbReference type="ARBA" id="ARBA00023098"/>
    </source>
</evidence>
<feature type="transmembrane region" description="Helical" evidence="14">
    <location>
        <begin position="139"/>
        <end position="158"/>
    </location>
</feature>
<comment type="similarity">
    <text evidence="10">Belongs to the sterol desaturase family. TMEM195 subfamily.</text>
</comment>
<evidence type="ECO:0000256" key="9">
    <source>
        <dbReference type="ARBA" id="ARBA00023136"/>
    </source>
</evidence>
<proteinExistence type="inferred from homology"/>
<dbReference type="GO" id="GO:0005506">
    <property type="term" value="F:iron ion binding"/>
    <property type="evidence" value="ECO:0007669"/>
    <property type="project" value="InterPro"/>
</dbReference>
<keyword evidence="6" id="KW-0560">Oxidoreductase</keyword>
<dbReference type="EMBL" id="OC870719">
    <property type="protein sequence ID" value="CAD7635155.1"/>
    <property type="molecule type" value="Genomic_DNA"/>
</dbReference>
<feature type="domain" description="Alkylglycerol monooxygenase C-terminal" evidence="16">
    <location>
        <begin position="309"/>
        <end position="378"/>
    </location>
</feature>
<evidence type="ECO:0000256" key="5">
    <source>
        <dbReference type="ARBA" id="ARBA00022989"/>
    </source>
</evidence>
<keyword evidence="4" id="KW-0256">Endoplasmic reticulum</keyword>
<dbReference type="PANTHER" id="PTHR21624">
    <property type="entry name" value="STEROL DESATURASE-RELATED PROTEIN"/>
    <property type="match status" value="1"/>
</dbReference>
<feature type="non-terminal residue" evidence="17">
    <location>
        <position position="1"/>
    </location>
</feature>
<feature type="transmembrane region" description="Helical" evidence="14">
    <location>
        <begin position="12"/>
        <end position="29"/>
    </location>
</feature>
<dbReference type="Pfam" id="PF04116">
    <property type="entry name" value="FA_hydroxylase"/>
    <property type="match status" value="1"/>
</dbReference>
<evidence type="ECO:0000256" key="10">
    <source>
        <dbReference type="ARBA" id="ARBA00038190"/>
    </source>
</evidence>